<reference evidence="1 2" key="1">
    <citation type="submission" date="2014-04" db="EMBL/GenBank/DDBJ databases">
        <title>Draft genome sequence of Bacillus azotoformans MEV2011, a (co-) denitrifying strain unable to grow in the presence of oxygen.</title>
        <authorList>
            <person name="Nielsen M."/>
            <person name="Schreiber L."/>
            <person name="Finster K."/>
            <person name="Schramm A."/>
        </authorList>
    </citation>
    <scope>NUCLEOTIDE SEQUENCE [LARGE SCALE GENOMIC DNA]</scope>
    <source>
        <strain evidence="1 2">MEV2011</strain>
    </source>
</reference>
<dbReference type="EMBL" id="JJRY01000007">
    <property type="protein sequence ID" value="KEF38578.1"/>
    <property type="molecule type" value="Genomic_DNA"/>
</dbReference>
<evidence type="ECO:0000313" key="1">
    <source>
        <dbReference type="EMBL" id="KEF38578.1"/>
    </source>
</evidence>
<dbReference type="Proteomes" id="UP000027936">
    <property type="component" value="Unassembled WGS sequence"/>
</dbReference>
<dbReference type="AlphaFoldDB" id="A0A072NNU1"/>
<proteinExistence type="predicted"/>
<dbReference type="PATRIC" id="fig|1348973.3.peg.2140"/>
<protein>
    <submittedName>
        <fullName evidence="1">Uncharacterized protein</fullName>
    </submittedName>
</protein>
<gene>
    <name evidence="1" type="ORF">M670_02204</name>
</gene>
<comment type="caution">
    <text evidence="1">The sequence shown here is derived from an EMBL/GenBank/DDBJ whole genome shotgun (WGS) entry which is preliminary data.</text>
</comment>
<dbReference type="RefSeq" id="WP_035195594.1">
    <property type="nucleotide sequence ID" value="NZ_JJRY01000007.1"/>
</dbReference>
<evidence type="ECO:0000313" key="2">
    <source>
        <dbReference type="Proteomes" id="UP000027936"/>
    </source>
</evidence>
<dbReference type="OrthoDB" id="2886099at2"/>
<name>A0A072NNU1_SCHAZ</name>
<organism evidence="1 2">
    <name type="scientific">Schinkia azotoformans MEV2011</name>
    <dbReference type="NCBI Taxonomy" id="1348973"/>
    <lineage>
        <taxon>Bacteria</taxon>
        <taxon>Bacillati</taxon>
        <taxon>Bacillota</taxon>
        <taxon>Bacilli</taxon>
        <taxon>Bacillales</taxon>
        <taxon>Bacillaceae</taxon>
        <taxon>Calidifontibacillus/Schinkia group</taxon>
        <taxon>Schinkia</taxon>
    </lineage>
</organism>
<sequence length="74" mass="8743">MKDIANTVHIGELIAVSKIFQLNPFQMIILLEKDLMEVFENKEAFFKKYGNKETYDELEDWCELNNGKIFTKPK</sequence>
<accession>A0A072NNU1</accession>